<sequence length="300" mass="34852">MPKSPITPDLSEKPNIEKWLNINNNTWGNLKSLLAYFERFQDKSVTHGWVDQKNSPIYRFGGFSDPNRLTIYCYADRCVVRIYIEQEQLPDGFLGIGKRTQRGFKNQIVFGNDDNNAESYKQLKLVLDHCDFTAFQADFDEATPPAISINKQVYSFHASIAKAREASIIHWKEKELERKFVLWLKHQAFSKCLISEQQRSIDYCGQKIKPDIMLFNSDNTLNSIVEVKHLKTSKEDIKHAIGQLLMYSLHGEVRCMSIWIVGNEAPNKKDKEWFSRLKGELFNFSIKYFCACGDGFREVR</sequence>
<proteinExistence type="predicted"/>
<dbReference type="Proteomes" id="UP001304419">
    <property type="component" value="Chromosome 1"/>
</dbReference>
<evidence type="ECO:0000313" key="1">
    <source>
        <dbReference type="EMBL" id="NLR23458.1"/>
    </source>
</evidence>
<name>A0A8I2H4N5_9GAMM</name>
<dbReference type="AlphaFoldDB" id="A0A8I2H4N5"/>
<dbReference type="Proteomes" id="UP000646877">
    <property type="component" value="Unassembled WGS sequence"/>
</dbReference>
<protein>
    <submittedName>
        <fullName evidence="1">Uncharacterized protein</fullName>
    </submittedName>
</protein>
<reference evidence="2 4" key="2">
    <citation type="submission" date="2023-10" db="EMBL/GenBank/DDBJ databases">
        <title>To unveil natural product biosynthetic capacity in Pseudoalteromonas.</title>
        <authorList>
            <person name="Wang J."/>
        </authorList>
    </citation>
    <scope>NUCLEOTIDE SEQUENCE [LARGE SCALE GENOMIC DNA]</scope>
    <source>
        <strain evidence="2 4">DSM 15914</strain>
    </source>
</reference>
<evidence type="ECO:0000313" key="4">
    <source>
        <dbReference type="Proteomes" id="UP001304419"/>
    </source>
</evidence>
<evidence type="ECO:0000313" key="2">
    <source>
        <dbReference type="EMBL" id="WOX29273.1"/>
    </source>
</evidence>
<dbReference type="EMBL" id="WEIA01000016">
    <property type="protein sequence ID" value="NLR23458.1"/>
    <property type="molecule type" value="Genomic_DNA"/>
</dbReference>
<dbReference type="RefSeq" id="WP_193522409.1">
    <property type="nucleotide sequence ID" value="NZ_CBCSDF010000020.1"/>
</dbReference>
<evidence type="ECO:0000313" key="3">
    <source>
        <dbReference type="Proteomes" id="UP000646877"/>
    </source>
</evidence>
<gene>
    <name evidence="1" type="ORF">F9Y85_19495</name>
    <name evidence="2" type="ORF">R5H13_03090</name>
</gene>
<dbReference type="EMBL" id="CP137578">
    <property type="protein sequence ID" value="WOX29273.1"/>
    <property type="molecule type" value="Genomic_DNA"/>
</dbReference>
<accession>A0A8I2H4N5</accession>
<organism evidence="1 3">
    <name type="scientific">Pseudoalteromonas maricaloris</name>
    <dbReference type="NCBI Taxonomy" id="184924"/>
    <lineage>
        <taxon>Bacteria</taxon>
        <taxon>Pseudomonadati</taxon>
        <taxon>Pseudomonadota</taxon>
        <taxon>Gammaproteobacteria</taxon>
        <taxon>Alteromonadales</taxon>
        <taxon>Pseudoalteromonadaceae</taxon>
        <taxon>Pseudoalteromonas</taxon>
    </lineage>
</organism>
<reference evidence="1" key="1">
    <citation type="submission" date="2019-10" db="EMBL/GenBank/DDBJ databases">
        <authorList>
            <person name="Paulsen S."/>
        </authorList>
    </citation>
    <scope>NUCLEOTIDE SEQUENCE</scope>
    <source>
        <strain evidence="1">LMG 19692</strain>
    </source>
</reference>
<keyword evidence="4" id="KW-1185">Reference proteome</keyword>